<dbReference type="GO" id="GO:0016567">
    <property type="term" value="P:protein ubiquitination"/>
    <property type="evidence" value="ECO:0007669"/>
    <property type="project" value="TreeGrafter"/>
</dbReference>
<gene>
    <name evidence="7 8 9 10 11 12" type="primary">LOC111020033</name>
</gene>
<dbReference type="GO" id="GO:0016020">
    <property type="term" value="C:membrane"/>
    <property type="evidence" value="ECO:0007669"/>
    <property type="project" value="TreeGrafter"/>
</dbReference>
<evidence type="ECO:0000256" key="1">
    <source>
        <dbReference type="ARBA" id="ARBA00022723"/>
    </source>
</evidence>
<keyword evidence="4" id="KW-0472">Membrane</keyword>
<evidence type="ECO:0000313" key="8">
    <source>
        <dbReference type="RefSeq" id="XP_022152266.1"/>
    </source>
</evidence>
<dbReference type="Gene3D" id="3.30.40.10">
    <property type="entry name" value="Zinc/RING finger domain, C3HC4 (zinc finger)"/>
    <property type="match status" value="1"/>
</dbReference>
<reference evidence="7 8" key="1">
    <citation type="submission" date="2025-04" db="UniProtKB">
        <authorList>
            <consortium name="RefSeq"/>
        </authorList>
    </citation>
    <scope>IDENTIFICATION</scope>
    <source>
        <strain evidence="7 8">OHB3-1</strain>
    </source>
</reference>
<sequence length="268" mass="30383">MGDHFVLLVDRLLTESRLEAAIESRKRSTEATSSAMDCLRRDKSSPEMEFENIPSPKKMVECRICQDEDEDSNMETPCSCCGSLKYAHRSCIQKWCNEKGDTICEICHQQFKPGYTAPPPLFEMGRIPMNFRGNWEISRRDLGSPSYIAAMVSSNRNVADSEYDEFSTSAANSVLCCHSVAIIFMVLLVLRHTLPLIFNESGDYSFPMLLSICLRTFGIFLPIYVMFKVVTTVHRRRLLMPVSPSTSNIIRSSSSLPPQAQPYVIRVR</sequence>
<feature type="transmembrane region" description="Helical" evidence="4">
    <location>
        <begin position="174"/>
        <end position="194"/>
    </location>
</feature>
<dbReference type="OrthoDB" id="264354at2759"/>
<dbReference type="RefSeq" id="XP_022152266.1">
    <property type="nucleotide sequence ID" value="XM_022296574.1"/>
</dbReference>
<keyword evidence="4" id="KW-0812">Transmembrane</keyword>
<dbReference type="InterPro" id="IPR022143">
    <property type="entry name" value="DUF3675"/>
</dbReference>
<dbReference type="KEGG" id="mcha:111020033"/>
<dbReference type="PROSITE" id="PS51292">
    <property type="entry name" value="ZF_RING_CH"/>
    <property type="match status" value="1"/>
</dbReference>
<evidence type="ECO:0000256" key="2">
    <source>
        <dbReference type="ARBA" id="ARBA00022771"/>
    </source>
</evidence>
<keyword evidence="4" id="KW-1133">Transmembrane helix</keyword>
<dbReference type="RefSeq" id="XP_022152268.1">
    <property type="nucleotide sequence ID" value="XM_022296576.1"/>
</dbReference>
<dbReference type="SUPFAM" id="SSF57850">
    <property type="entry name" value="RING/U-box"/>
    <property type="match status" value="1"/>
</dbReference>
<dbReference type="GeneID" id="111020033"/>
<feature type="domain" description="RING-CH-type" evidence="5">
    <location>
        <begin position="54"/>
        <end position="114"/>
    </location>
</feature>
<dbReference type="PANTHER" id="PTHR23012">
    <property type="entry name" value="RING/FYVE/PHD ZINC FINGER DOMAIN-CONTAINING"/>
    <property type="match status" value="1"/>
</dbReference>
<dbReference type="Pfam" id="PF12906">
    <property type="entry name" value="RINGv"/>
    <property type="match status" value="1"/>
</dbReference>
<evidence type="ECO:0000313" key="11">
    <source>
        <dbReference type="RefSeq" id="XP_022152269.1"/>
    </source>
</evidence>
<dbReference type="RefSeq" id="XP_022152265.1">
    <property type="nucleotide sequence ID" value="XM_022296573.1"/>
</dbReference>
<dbReference type="RefSeq" id="XP_022152270.1">
    <property type="nucleotide sequence ID" value="XM_022296578.1"/>
</dbReference>
<dbReference type="CDD" id="cd16495">
    <property type="entry name" value="RING_CH-C4HC3_MARCH"/>
    <property type="match status" value="1"/>
</dbReference>
<dbReference type="GO" id="GO:0008270">
    <property type="term" value="F:zinc ion binding"/>
    <property type="evidence" value="ECO:0007669"/>
    <property type="project" value="UniProtKB-KW"/>
</dbReference>
<dbReference type="PANTHER" id="PTHR23012:SF93">
    <property type="entry name" value="RING_FYVE_PHD ZINC FINGER SUPERFAMILY PROTEIN"/>
    <property type="match status" value="1"/>
</dbReference>
<dbReference type="RefSeq" id="XP_022152269.1">
    <property type="nucleotide sequence ID" value="XM_022296577.1"/>
</dbReference>
<dbReference type="InterPro" id="IPR013083">
    <property type="entry name" value="Znf_RING/FYVE/PHD"/>
</dbReference>
<evidence type="ECO:0000259" key="5">
    <source>
        <dbReference type="PROSITE" id="PS51292"/>
    </source>
</evidence>
<evidence type="ECO:0000313" key="9">
    <source>
        <dbReference type="RefSeq" id="XP_022152267.1"/>
    </source>
</evidence>
<dbReference type="SMART" id="SM00744">
    <property type="entry name" value="RINGv"/>
    <property type="match status" value="1"/>
</dbReference>
<evidence type="ECO:0000313" key="7">
    <source>
        <dbReference type="RefSeq" id="XP_022152265.1"/>
    </source>
</evidence>
<proteinExistence type="predicted"/>
<evidence type="ECO:0000313" key="6">
    <source>
        <dbReference type="Proteomes" id="UP000504603"/>
    </source>
</evidence>
<keyword evidence="2" id="KW-0863">Zinc-finger</keyword>
<protein>
    <submittedName>
        <fullName evidence="7 8">Uncharacterized protein LOC111020033 isoform X1</fullName>
    </submittedName>
</protein>
<dbReference type="RefSeq" id="XP_022152267.1">
    <property type="nucleotide sequence ID" value="XM_022296575.1"/>
</dbReference>
<dbReference type="InterPro" id="IPR033275">
    <property type="entry name" value="MARCH-like"/>
</dbReference>
<dbReference type="Proteomes" id="UP000504603">
    <property type="component" value="Unplaced"/>
</dbReference>
<keyword evidence="6" id="KW-1185">Reference proteome</keyword>
<evidence type="ECO:0000256" key="4">
    <source>
        <dbReference type="SAM" id="Phobius"/>
    </source>
</evidence>
<keyword evidence="3" id="KW-0862">Zinc</keyword>
<evidence type="ECO:0000313" key="10">
    <source>
        <dbReference type="RefSeq" id="XP_022152268.1"/>
    </source>
</evidence>
<dbReference type="Pfam" id="PF12428">
    <property type="entry name" value="DUF3675"/>
    <property type="match status" value="1"/>
</dbReference>
<dbReference type="FunFam" id="3.30.40.10:FF:000337">
    <property type="entry name" value="Zinc finger family protein"/>
    <property type="match status" value="1"/>
</dbReference>
<evidence type="ECO:0000256" key="3">
    <source>
        <dbReference type="ARBA" id="ARBA00022833"/>
    </source>
</evidence>
<name>A0A6J1DFQ6_MOMCH</name>
<dbReference type="InterPro" id="IPR011016">
    <property type="entry name" value="Znf_RING-CH"/>
</dbReference>
<accession>A0A6J1DFQ6</accession>
<organism evidence="6 9">
    <name type="scientific">Momordica charantia</name>
    <name type="common">Bitter gourd</name>
    <name type="synonym">Balsam pear</name>
    <dbReference type="NCBI Taxonomy" id="3673"/>
    <lineage>
        <taxon>Eukaryota</taxon>
        <taxon>Viridiplantae</taxon>
        <taxon>Streptophyta</taxon>
        <taxon>Embryophyta</taxon>
        <taxon>Tracheophyta</taxon>
        <taxon>Spermatophyta</taxon>
        <taxon>Magnoliopsida</taxon>
        <taxon>eudicotyledons</taxon>
        <taxon>Gunneridae</taxon>
        <taxon>Pentapetalae</taxon>
        <taxon>rosids</taxon>
        <taxon>fabids</taxon>
        <taxon>Cucurbitales</taxon>
        <taxon>Cucurbitaceae</taxon>
        <taxon>Momordiceae</taxon>
        <taxon>Momordica</taxon>
    </lineage>
</organism>
<dbReference type="GO" id="GO:0004842">
    <property type="term" value="F:ubiquitin-protein transferase activity"/>
    <property type="evidence" value="ECO:0007669"/>
    <property type="project" value="TreeGrafter"/>
</dbReference>
<dbReference type="AlphaFoldDB" id="A0A6J1DFQ6"/>
<evidence type="ECO:0000313" key="12">
    <source>
        <dbReference type="RefSeq" id="XP_022152270.1"/>
    </source>
</evidence>
<keyword evidence="1" id="KW-0479">Metal-binding</keyword>
<feature type="transmembrane region" description="Helical" evidence="4">
    <location>
        <begin position="206"/>
        <end position="227"/>
    </location>
</feature>